<dbReference type="InterPro" id="IPR005565">
    <property type="entry name" value="Hemolysn_activator_HlyB_C"/>
</dbReference>
<keyword evidence="1" id="KW-1134">Transmembrane beta strand</keyword>
<reference evidence="8 9" key="1">
    <citation type="submission" date="2017-06" db="EMBL/GenBank/DDBJ databases">
        <authorList>
            <person name="Kim H.J."/>
            <person name="Triplett B.A."/>
        </authorList>
    </citation>
    <scope>NUCLEOTIDE SEQUENCE [LARGE SCALE GENOMIC DNA]</scope>
    <source>
        <strain evidence="8 9">U15</strain>
    </source>
</reference>
<dbReference type="Gene3D" id="2.40.160.50">
    <property type="entry name" value="membrane protein fhac: a member of the omp85/tpsb transporter family"/>
    <property type="match status" value="1"/>
</dbReference>
<dbReference type="PANTHER" id="PTHR34597:SF1">
    <property type="entry name" value="HEME_HEMOPEXIN TRANSPORTER PROTEIN HUXB"/>
    <property type="match status" value="1"/>
</dbReference>
<dbReference type="Proteomes" id="UP000198284">
    <property type="component" value="Unassembled WGS sequence"/>
</dbReference>
<evidence type="ECO:0000259" key="7">
    <source>
        <dbReference type="Pfam" id="PF08479"/>
    </source>
</evidence>
<evidence type="ECO:0000256" key="1">
    <source>
        <dbReference type="ARBA" id="ARBA00022452"/>
    </source>
</evidence>
<dbReference type="GO" id="GO:0098046">
    <property type="term" value="C:type V protein secretion system complex"/>
    <property type="evidence" value="ECO:0007669"/>
    <property type="project" value="TreeGrafter"/>
</dbReference>
<dbReference type="AlphaFoldDB" id="A0A239EVL5"/>
<keyword evidence="2" id="KW-0812">Transmembrane</keyword>
<dbReference type="PANTHER" id="PTHR34597">
    <property type="entry name" value="SLR1661 PROTEIN"/>
    <property type="match status" value="1"/>
</dbReference>
<keyword evidence="9" id="KW-1185">Reference proteome</keyword>
<dbReference type="RefSeq" id="WP_176442348.1">
    <property type="nucleotide sequence ID" value="NZ_FZOT01000003.1"/>
</dbReference>
<feature type="signal peptide" evidence="5">
    <location>
        <begin position="1"/>
        <end position="20"/>
    </location>
</feature>
<feature type="chain" id="PRO_5012805585" evidence="5">
    <location>
        <begin position="21"/>
        <end position="573"/>
    </location>
</feature>
<dbReference type="Pfam" id="PF08479">
    <property type="entry name" value="POTRA_2"/>
    <property type="match status" value="1"/>
</dbReference>
<keyword evidence="1" id="KW-0472">Membrane</keyword>
<evidence type="ECO:0000313" key="9">
    <source>
        <dbReference type="Proteomes" id="UP000198284"/>
    </source>
</evidence>
<dbReference type="InterPro" id="IPR051544">
    <property type="entry name" value="TPS_OM_transporter"/>
</dbReference>
<dbReference type="GO" id="GO:0008320">
    <property type="term" value="F:protein transmembrane transporter activity"/>
    <property type="evidence" value="ECO:0007669"/>
    <property type="project" value="TreeGrafter"/>
</dbReference>
<evidence type="ECO:0000256" key="3">
    <source>
        <dbReference type="ARBA" id="ARBA00023237"/>
    </source>
</evidence>
<keyword evidence="3" id="KW-0998">Cell outer membrane</keyword>
<feature type="region of interest" description="Disordered" evidence="4">
    <location>
        <begin position="25"/>
        <end position="69"/>
    </location>
</feature>
<organism evidence="8 9">
    <name type="scientific">Noviherbaspirillum humi</name>
    <dbReference type="NCBI Taxonomy" id="1688639"/>
    <lineage>
        <taxon>Bacteria</taxon>
        <taxon>Pseudomonadati</taxon>
        <taxon>Pseudomonadota</taxon>
        <taxon>Betaproteobacteria</taxon>
        <taxon>Burkholderiales</taxon>
        <taxon>Oxalobacteraceae</taxon>
        <taxon>Noviherbaspirillum</taxon>
    </lineage>
</organism>
<evidence type="ECO:0000256" key="5">
    <source>
        <dbReference type="SAM" id="SignalP"/>
    </source>
</evidence>
<gene>
    <name evidence="8" type="ORF">SAMN06265795_10316</name>
</gene>
<dbReference type="GO" id="GO:0046819">
    <property type="term" value="P:protein secretion by the type V secretion system"/>
    <property type="evidence" value="ECO:0007669"/>
    <property type="project" value="TreeGrafter"/>
</dbReference>
<sequence length="573" mass="62207">MRRKALALAVLAGYASLTDAQTVAQPGAPAGARVPEAGDIGRDLGQDKERFPQPARSVQPSDDIGEAEPGAPTVTVARFEFDDIKLVERQELEALMAPLIGRVLTIRQLERAVQRVTRFYRERGWLAVPYLPRQEVRDGVIRVGVLEGVFDKVETTGNAAQGDIDFARHIVTSRLTPGKPIRVDDLERGLLIANDLPGTLAVGTLGPGSETGTVGLKLKIDRGIRYRADGEFRNFGNRATGVEQLVLGGEYFPENASGASIAARSLASEGMLAHSLAYNRYVGRDGWRIGAQAGHLKYKLIEPYEALDARGESNTLGGAASYPLLRSETANLRTTVSTLYRHSIDYALNVPLRRRRIVNATAGIDGDRADGLWGGGVNWGGVSLTVGRANLRGVIQDYLQDQAGPKVHGPFAKLNFSLNRRQELKDGFSVVASFNLQHAWQNLDASERFVLGGPTNIRAYPVGEAPGDSGMLASVELQRRLRDGWQMFGFIDSGRIQVNQKPWAASASAAALPNRYALHGIGAGARVTTPEGWRVEATAAMPIGSNPGSRFRNREGDGTAHDFRFWIRIAKPF</sequence>
<dbReference type="Pfam" id="PF03865">
    <property type="entry name" value="ShlB"/>
    <property type="match status" value="1"/>
</dbReference>
<feature type="compositionally biased region" description="Basic and acidic residues" evidence="4">
    <location>
        <begin position="39"/>
        <end position="51"/>
    </location>
</feature>
<dbReference type="EMBL" id="FZOT01000003">
    <property type="protein sequence ID" value="SNS48083.1"/>
    <property type="molecule type" value="Genomic_DNA"/>
</dbReference>
<dbReference type="InterPro" id="IPR013686">
    <property type="entry name" value="Polypept-transport_assoc_ShlB"/>
</dbReference>
<keyword evidence="5" id="KW-0732">Signal</keyword>
<protein>
    <submittedName>
        <fullName evidence="8">Hemolysin activation/secretion protein</fullName>
    </submittedName>
</protein>
<dbReference type="Gene3D" id="3.10.20.310">
    <property type="entry name" value="membrane protein fhac"/>
    <property type="match status" value="1"/>
</dbReference>
<proteinExistence type="predicted"/>
<feature type="domain" description="Haemolysin activator HlyB C-terminal" evidence="6">
    <location>
        <begin position="273"/>
        <end position="506"/>
    </location>
</feature>
<accession>A0A239EVL5</accession>
<evidence type="ECO:0000313" key="8">
    <source>
        <dbReference type="EMBL" id="SNS48083.1"/>
    </source>
</evidence>
<name>A0A239EVL5_9BURK</name>
<evidence type="ECO:0000256" key="4">
    <source>
        <dbReference type="SAM" id="MobiDB-lite"/>
    </source>
</evidence>
<feature type="domain" description="Polypeptide-transport-associated ShlB-type" evidence="7">
    <location>
        <begin position="75"/>
        <end position="148"/>
    </location>
</feature>
<evidence type="ECO:0000259" key="6">
    <source>
        <dbReference type="Pfam" id="PF03865"/>
    </source>
</evidence>
<evidence type="ECO:0000256" key="2">
    <source>
        <dbReference type="ARBA" id="ARBA00022692"/>
    </source>
</evidence>